<evidence type="ECO:0000256" key="4">
    <source>
        <dbReference type="ARBA" id="ARBA00022692"/>
    </source>
</evidence>
<keyword evidence="4 9" id="KW-0812">Transmembrane</keyword>
<accession>A0A2P6TQK2</accession>
<dbReference type="EMBL" id="LHPG02000009">
    <property type="protein sequence ID" value="PRW56310.1"/>
    <property type="molecule type" value="Genomic_DNA"/>
</dbReference>
<comment type="caution">
    <text evidence="11">The sequence shown here is derived from an EMBL/GenBank/DDBJ whole genome shotgun (WGS) entry which is preliminary data.</text>
</comment>
<keyword evidence="7 9" id="KW-0472">Membrane</keyword>
<dbReference type="PANTHER" id="PTHR10778:SF10">
    <property type="entry name" value="SOLUTE CARRIER FAMILY 35 MEMBER B1"/>
    <property type="match status" value="1"/>
</dbReference>
<dbReference type="OrthoDB" id="1601at2759"/>
<feature type="signal peptide" evidence="10">
    <location>
        <begin position="1"/>
        <end position="19"/>
    </location>
</feature>
<name>A0A2P6TQK2_CHLSO</name>
<feature type="transmembrane region" description="Helical" evidence="9">
    <location>
        <begin position="358"/>
        <end position="379"/>
    </location>
</feature>
<dbReference type="AlphaFoldDB" id="A0A2P6TQK2"/>
<feature type="transmembrane region" description="Helical" evidence="9">
    <location>
        <begin position="292"/>
        <end position="309"/>
    </location>
</feature>
<feature type="transmembrane region" description="Helical" evidence="9">
    <location>
        <begin position="391"/>
        <end position="415"/>
    </location>
</feature>
<comment type="subcellular location">
    <subcellularLocation>
        <location evidence="1">Endoplasmic reticulum membrane</location>
        <topology evidence="1">Multi-pass membrane protein</topology>
    </subcellularLocation>
</comment>
<evidence type="ECO:0000256" key="3">
    <source>
        <dbReference type="ARBA" id="ARBA00022448"/>
    </source>
</evidence>
<evidence type="ECO:0000256" key="6">
    <source>
        <dbReference type="ARBA" id="ARBA00022989"/>
    </source>
</evidence>
<dbReference type="PANTHER" id="PTHR10778">
    <property type="entry name" value="SOLUTE CARRIER FAMILY 35 MEMBER B"/>
    <property type="match status" value="1"/>
</dbReference>
<dbReference type="GO" id="GO:0000139">
    <property type="term" value="C:Golgi membrane"/>
    <property type="evidence" value="ECO:0007669"/>
    <property type="project" value="TreeGrafter"/>
</dbReference>
<protein>
    <submittedName>
        <fullName evidence="11">UDP-galactose UDP-glucose transporter 3</fullName>
    </submittedName>
</protein>
<keyword evidence="6 9" id="KW-1133">Transmembrane helix</keyword>
<feature type="transmembrane region" description="Helical" evidence="9">
    <location>
        <begin position="49"/>
        <end position="68"/>
    </location>
</feature>
<keyword evidence="12" id="KW-1185">Reference proteome</keyword>
<dbReference type="Pfam" id="PF08449">
    <property type="entry name" value="UAA"/>
    <property type="match status" value="1"/>
</dbReference>
<evidence type="ECO:0000256" key="8">
    <source>
        <dbReference type="SAM" id="MobiDB-lite"/>
    </source>
</evidence>
<keyword evidence="5" id="KW-0256">Endoplasmic reticulum</keyword>
<dbReference type="GO" id="GO:0005460">
    <property type="term" value="F:UDP-glucose transmembrane transporter activity"/>
    <property type="evidence" value="ECO:0007669"/>
    <property type="project" value="TreeGrafter"/>
</dbReference>
<dbReference type="GO" id="GO:0005789">
    <property type="term" value="C:endoplasmic reticulum membrane"/>
    <property type="evidence" value="ECO:0007669"/>
    <property type="project" value="UniProtKB-SubCell"/>
</dbReference>
<dbReference type="GO" id="GO:0005459">
    <property type="term" value="F:UDP-galactose transmembrane transporter activity"/>
    <property type="evidence" value="ECO:0007669"/>
    <property type="project" value="TreeGrafter"/>
</dbReference>
<feature type="transmembrane region" description="Helical" evidence="9">
    <location>
        <begin position="203"/>
        <end position="222"/>
    </location>
</feature>
<evidence type="ECO:0000256" key="9">
    <source>
        <dbReference type="SAM" id="Phobius"/>
    </source>
</evidence>
<organism evidence="11 12">
    <name type="scientific">Chlorella sorokiniana</name>
    <name type="common">Freshwater green alga</name>
    <dbReference type="NCBI Taxonomy" id="3076"/>
    <lineage>
        <taxon>Eukaryota</taxon>
        <taxon>Viridiplantae</taxon>
        <taxon>Chlorophyta</taxon>
        <taxon>core chlorophytes</taxon>
        <taxon>Trebouxiophyceae</taxon>
        <taxon>Chlorellales</taxon>
        <taxon>Chlorellaceae</taxon>
        <taxon>Chlorella clade</taxon>
        <taxon>Chlorella</taxon>
    </lineage>
</organism>
<evidence type="ECO:0000256" key="7">
    <source>
        <dbReference type="ARBA" id="ARBA00023136"/>
    </source>
</evidence>
<evidence type="ECO:0000256" key="2">
    <source>
        <dbReference type="ARBA" id="ARBA00008349"/>
    </source>
</evidence>
<feature type="transmembrane region" description="Helical" evidence="9">
    <location>
        <begin position="134"/>
        <end position="152"/>
    </location>
</feature>
<feature type="transmembrane region" description="Helical" evidence="9">
    <location>
        <begin position="435"/>
        <end position="458"/>
    </location>
</feature>
<evidence type="ECO:0000256" key="10">
    <source>
        <dbReference type="SAM" id="SignalP"/>
    </source>
</evidence>
<comment type="similarity">
    <text evidence="2">Belongs to the nucleotide-sugar transporter family. UDP-galactose:UMP antiporter (TC 2.A.7.11) subfamily.</text>
</comment>
<sequence>MSQLRSLLALAFCVLGIYASYLTQGVVQETLSTKKFGPQGERFSHLSSLNAVQCWVCFLWAGSLLAVFGKSEAGKEGPPFTAYWKAAITNCVGPACGLQALKYISYPAQVLAKSSKMIPVMLMGTVLHGKRYSLLEYACCLAISAGVGLFGMKSSSKVTRKLASPNAPLGYSLCLVNLVLDGYTNAAQDELHKRYKHGSALQMMCWMNFWCGLYYIPILFLSGVGQDLFAFCRRNPEAGWDILLFCLCGAVGQLFIFATIKRFGSLINTLVTTTRKFFNILLSVMWNANPLLPQQWAAVALVFGGLLLATDFTPFYLLPAIVQVVWLFIYWIGVAAFSHPEHCEPGTESNMQQYYATYISLGLFVAQAAVTVAAALLTLRGTPLEPSKRRWVGWLSAAFLVSIPINFGLLAWGAWVVEAGDGTCWSSDDKKMPATIFFGGLGVPVGQLVGFVLSYNMLGDVTAGDKFAITTRTGASGLVHLVASWRAQHRGPMAQLEGILTELQQQLVAIDGEKSDAAAALACAALVQQEAAAGAAAAAGAEGSAEAAAEDGGAGPAATDKAAAAEAAPGKVHGTSAVLEWAAGVCRGATAGTAGSAGEQPAAAGDEAAAEALHWSHFAVAPYGSRLHSWRRGKASSCAARKQLGRLVAAAAAEHAQPLAGWGSGAAVVAAAARPHKPSRAERRSFAAARELLGTGCQIVCFSNGDEKRGLLPHVVAVDRERQAVVLGIAGSWQWPHVVPEVALTSAGWLGSGSAAAAEHGAAAAAGTAAVTDNKAASAGVDSVQSAGKQQQQCGSTASSWAHRQSLEAAQTLLAELDASKLLQRLLRPADGANSGGSGDPLSSLDCSGWRLVVAGHGVGGGAAALLAPKLADLHLAPVEVWAFGPPGELCSPDVAAAIAASCRATAVALGVDAAPRTTAASLAGMLDQALVGLARLRYPKMALLAALALDQVGPKRWRRRWTAPSRALCPLQEVPPEALAYLQVYYSWRQEQGQQQRPPCTLPGRVLLLSPSAAEPVTQANDNAEAPGSDSSSSSSSGEQQDWQASWVSGEQLAASGIQVCSCTLSDHYASRLLAVLAELAQPGEASSSESEEAAAAEGEASVSPSKQPLRPSSGGHAHRHSD</sequence>
<dbReference type="SUPFAM" id="SSF53474">
    <property type="entry name" value="alpha/beta-Hydrolases"/>
    <property type="match status" value="1"/>
</dbReference>
<feature type="transmembrane region" description="Helical" evidence="9">
    <location>
        <begin position="316"/>
        <end position="338"/>
    </location>
</feature>
<feature type="chain" id="PRO_5015124389" evidence="10">
    <location>
        <begin position="20"/>
        <end position="1124"/>
    </location>
</feature>
<reference evidence="11 12" key="1">
    <citation type="journal article" date="2018" name="Plant J.">
        <title>Genome sequences of Chlorella sorokiniana UTEX 1602 and Micractinium conductrix SAG 241.80: implications to maltose excretion by a green alga.</title>
        <authorList>
            <person name="Arriola M.B."/>
            <person name="Velmurugan N."/>
            <person name="Zhang Y."/>
            <person name="Plunkett M.H."/>
            <person name="Hondzo H."/>
            <person name="Barney B.M."/>
        </authorList>
    </citation>
    <scope>NUCLEOTIDE SEQUENCE [LARGE SCALE GENOMIC DNA]</scope>
    <source>
        <strain evidence="12">UTEX 1602</strain>
    </source>
</reference>
<proteinExistence type="inferred from homology"/>
<evidence type="ECO:0000256" key="5">
    <source>
        <dbReference type="ARBA" id="ARBA00022824"/>
    </source>
</evidence>
<dbReference type="Gene3D" id="3.40.50.1820">
    <property type="entry name" value="alpha/beta hydrolase"/>
    <property type="match status" value="1"/>
</dbReference>
<dbReference type="InterPro" id="IPR013657">
    <property type="entry name" value="SCL35B1-4/HUT1"/>
</dbReference>
<gene>
    <name evidence="11" type="ORF">C2E21_5096</name>
</gene>
<evidence type="ECO:0000313" key="12">
    <source>
        <dbReference type="Proteomes" id="UP000239899"/>
    </source>
</evidence>
<keyword evidence="10" id="KW-0732">Signal</keyword>
<dbReference type="Proteomes" id="UP000239899">
    <property type="component" value="Unassembled WGS sequence"/>
</dbReference>
<evidence type="ECO:0000313" key="11">
    <source>
        <dbReference type="EMBL" id="PRW56310.1"/>
    </source>
</evidence>
<dbReference type="InterPro" id="IPR029058">
    <property type="entry name" value="AB_hydrolase_fold"/>
</dbReference>
<feature type="transmembrane region" description="Helical" evidence="9">
    <location>
        <begin position="242"/>
        <end position="260"/>
    </location>
</feature>
<feature type="region of interest" description="Disordered" evidence="8">
    <location>
        <begin position="1018"/>
        <end position="1046"/>
    </location>
</feature>
<feature type="region of interest" description="Disordered" evidence="8">
    <location>
        <begin position="1083"/>
        <end position="1124"/>
    </location>
</feature>
<evidence type="ECO:0000256" key="1">
    <source>
        <dbReference type="ARBA" id="ARBA00004477"/>
    </source>
</evidence>
<keyword evidence="3" id="KW-0813">Transport</keyword>